<dbReference type="PIRSF" id="PIRSF028977">
    <property type="entry name" value="Nucleolar_complex_p3"/>
    <property type="match status" value="1"/>
</dbReference>
<feature type="domain" description="CCAAT-binding factor" evidence="8">
    <location>
        <begin position="548"/>
        <end position="699"/>
    </location>
</feature>
<dbReference type="GeneID" id="106804734"/>
<protein>
    <recommendedName>
        <fullName evidence="5">Nucleolar complex protein 3 homolog</fullName>
        <shortName evidence="5">NOC3 protein homolog</shortName>
    </recommendedName>
</protein>
<feature type="region of interest" description="Disordered" evidence="7">
    <location>
        <begin position="12"/>
        <end position="100"/>
    </location>
</feature>
<feature type="compositionally biased region" description="Basic residues" evidence="7">
    <location>
        <begin position="12"/>
        <end position="24"/>
    </location>
</feature>
<evidence type="ECO:0000256" key="4">
    <source>
        <dbReference type="ARBA" id="ARBA00023242"/>
    </source>
</evidence>
<evidence type="ECO:0000259" key="9">
    <source>
        <dbReference type="Pfam" id="PF07540"/>
    </source>
</evidence>
<reference evidence="11" key="1">
    <citation type="submission" date="2025-08" db="UniProtKB">
        <authorList>
            <consortium name="RefSeq"/>
        </authorList>
    </citation>
    <scope>IDENTIFICATION</scope>
</reference>
<keyword evidence="3 6" id="KW-0175">Coiled coil</keyword>
<comment type="subcellular location">
    <subcellularLocation>
        <location evidence="1 5">Nucleus</location>
        <location evidence="1 5">Nucleolus</location>
    </subcellularLocation>
</comment>
<evidence type="ECO:0000256" key="7">
    <source>
        <dbReference type="SAM" id="MobiDB-lite"/>
    </source>
</evidence>
<evidence type="ECO:0000259" key="8">
    <source>
        <dbReference type="Pfam" id="PF03914"/>
    </source>
</evidence>
<accession>A0ABM1DNL9</accession>
<dbReference type="InterPro" id="IPR011501">
    <property type="entry name" value="Noc3_N"/>
</dbReference>
<dbReference type="InterPro" id="IPR005612">
    <property type="entry name" value="CCAAT-binding_factor"/>
</dbReference>
<evidence type="ECO:0000256" key="5">
    <source>
        <dbReference type="PIRNR" id="PIRNR028977"/>
    </source>
</evidence>
<feature type="region of interest" description="Disordered" evidence="7">
    <location>
        <begin position="738"/>
        <end position="768"/>
    </location>
</feature>
<dbReference type="PANTHER" id="PTHR14428:SF5">
    <property type="entry name" value="NUCLEOLAR COMPLEX PROTEIN 3 HOMOLOG"/>
    <property type="match status" value="1"/>
</dbReference>
<dbReference type="PANTHER" id="PTHR14428">
    <property type="entry name" value="NUCLEOLAR COMPLEX PROTEIN 3"/>
    <property type="match status" value="1"/>
</dbReference>
<keyword evidence="10" id="KW-1185">Reference proteome</keyword>
<evidence type="ECO:0000256" key="6">
    <source>
        <dbReference type="SAM" id="Coils"/>
    </source>
</evidence>
<dbReference type="RefSeq" id="XP_014661540.1">
    <property type="nucleotide sequence ID" value="XM_014806054.1"/>
</dbReference>
<dbReference type="SUPFAM" id="SSF48371">
    <property type="entry name" value="ARM repeat"/>
    <property type="match status" value="1"/>
</dbReference>
<feature type="compositionally biased region" description="Basic residues" evidence="7">
    <location>
        <begin position="30"/>
        <end position="52"/>
    </location>
</feature>
<evidence type="ECO:0000256" key="2">
    <source>
        <dbReference type="ARBA" id="ARBA00007797"/>
    </source>
</evidence>
<dbReference type="Pfam" id="PF07540">
    <property type="entry name" value="NOC3p"/>
    <property type="match status" value="1"/>
</dbReference>
<dbReference type="InterPro" id="IPR016903">
    <property type="entry name" value="Nucleolar_cplx-assoc_3"/>
</dbReference>
<organism evidence="10 11">
    <name type="scientific">Priapulus caudatus</name>
    <name type="common">Priapulid worm</name>
    <dbReference type="NCBI Taxonomy" id="37621"/>
    <lineage>
        <taxon>Eukaryota</taxon>
        <taxon>Metazoa</taxon>
        <taxon>Ecdysozoa</taxon>
        <taxon>Scalidophora</taxon>
        <taxon>Priapulida</taxon>
        <taxon>Priapulimorpha</taxon>
        <taxon>Priapulimorphida</taxon>
        <taxon>Priapulidae</taxon>
        <taxon>Priapulus</taxon>
    </lineage>
</organism>
<keyword evidence="4" id="KW-0539">Nucleus</keyword>
<name>A0ABM1DNL9_PRICU</name>
<feature type="coiled-coil region" evidence="6">
    <location>
        <begin position="450"/>
        <end position="480"/>
    </location>
</feature>
<dbReference type="Proteomes" id="UP000695022">
    <property type="component" value="Unplaced"/>
</dbReference>
<dbReference type="InterPro" id="IPR016024">
    <property type="entry name" value="ARM-type_fold"/>
</dbReference>
<evidence type="ECO:0000313" key="10">
    <source>
        <dbReference type="Proteomes" id="UP000695022"/>
    </source>
</evidence>
<gene>
    <name evidence="11" type="primary">LOC106804734</name>
</gene>
<proteinExistence type="inferred from homology"/>
<evidence type="ECO:0000256" key="3">
    <source>
        <dbReference type="ARBA" id="ARBA00023054"/>
    </source>
</evidence>
<sequence>MPYLITCELRPKKAKSVKSGKKSKVSIVKKVNKRVTKLQKQGKLKKLNKKQKSSNVTKGQKVSEGINDLKLPTNHIPNGQSPNESDEDLDREEQADVRTEEGDWSFLLQSLETRKKRKWNDIEDAPRQFAGMEPHAQVKHLLPIKSRKHGIIHQSVDIQQEPDPVPAEEQEKPIVKPVKLPVLSTVQLYADRQRKLAAKKLSIGNLASSIIEDPEENVGKLKQLRMTLYEQDPNIMVTVKKWAMMSLLEVFKDITPGYRIRLSTHDADDGEDSEKLKKETKVLREFEQSLGKNYKLYLEELERMTKGIQKSSKDSKNLKEQLPKTTRHGLAVIAVKCLCSLLTALPHFNYRLNIITVLIPFMAHKSREISDEVCNAVKKLFKEDKLGEASMEATQAIGKLIKTRSYILPAKVLDAFLSLNIKNVNLSAQAEAQTKKEKLMTKKEKMLKMSKRERKRNKQMETLNKELLEAEAEESKAKKTKFQTGTIKAVFLIYFRILKKARKSILLSSVLEGLSKYAHLINVEFFDDLISVLHQLVESGDLNHRQMLHCIQTVFNILSGQGESLNIDPLRFYTDIYNILFKLRAGTTSNDAPLALKCMEMMIIKRRKQVSFHRVVAFIKRLCILSLQLEHNSTIAVLIIVRALLQLFPKSDVLLDSDNQGSGIYLPDLPEPEYCNAHNSALWELHHLSRHHHPAVRKLSHHICQGAPLQGPAQLPMELSRKTYMELFEEFNPDEMNFSPSIPLPGPRRPVSSKSKKVRSKRSGSGFHSEYMRNKVELTLTSVEGDSNVNFAL</sequence>
<feature type="domain" description="Nucleolar complex-associated protein 3 N-terminal" evidence="9">
    <location>
        <begin position="199"/>
        <end position="297"/>
    </location>
</feature>
<dbReference type="Pfam" id="PF03914">
    <property type="entry name" value="CBF"/>
    <property type="match status" value="1"/>
</dbReference>
<evidence type="ECO:0000256" key="1">
    <source>
        <dbReference type="ARBA" id="ARBA00004604"/>
    </source>
</evidence>
<comment type="similarity">
    <text evidence="2 5">Belongs to the CBF/MAK21 family.</text>
</comment>
<evidence type="ECO:0000313" key="11">
    <source>
        <dbReference type="RefSeq" id="XP_014661540.1"/>
    </source>
</evidence>